<keyword evidence="2" id="KW-0472">Membrane</keyword>
<dbReference type="AlphaFoldDB" id="A0A9D1QI36"/>
<dbReference type="Proteomes" id="UP000823989">
    <property type="component" value="Unassembled WGS sequence"/>
</dbReference>
<feature type="signal peptide" evidence="3">
    <location>
        <begin position="1"/>
        <end position="31"/>
    </location>
</feature>
<evidence type="ECO:0000313" key="4">
    <source>
        <dbReference type="EMBL" id="HIW12431.1"/>
    </source>
</evidence>
<evidence type="ECO:0000313" key="5">
    <source>
        <dbReference type="Proteomes" id="UP000823989"/>
    </source>
</evidence>
<name>A0A9D1QI36_9STAP</name>
<feature type="region of interest" description="Disordered" evidence="1">
    <location>
        <begin position="31"/>
        <end position="117"/>
    </location>
</feature>
<feature type="compositionally biased region" description="Acidic residues" evidence="1">
    <location>
        <begin position="479"/>
        <end position="502"/>
    </location>
</feature>
<feature type="compositionally biased region" description="Polar residues" evidence="1">
    <location>
        <begin position="40"/>
        <end position="55"/>
    </location>
</feature>
<reference evidence="4" key="2">
    <citation type="submission" date="2021-04" db="EMBL/GenBank/DDBJ databases">
        <authorList>
            <person name="Gilroy R."/>
        </authorList>
    </citation>
    <scope>NUCLEOTIDE SEQUENCE</scope>
    <source>
        <strain evidence="4">ChiHjej13B12-752</strain>
    </source>
</reference>
<evidence type="ECO:0000256" key="3">
    <source>
        <dbReference type="SAM" id="SignalP"/>
    </source>
</evidence>
<dbReference type="EMBL" id="DXHR01000016">
    <property type="protein sequence ID" value="HIW12431.1"/>
    <property type="molecule type" value="Genomic_DNA"/>
</dbReference>
<accession>A0A9D1QI36</accession>
<reference evidence="4" key="1">
    <citation type="journal article" date="2021" name="PeerJ">
        <title>Extensive microbial diversity within the chicken gut microbiome revealed by metagenomics and culture.</title>
        <authorList>
            <person name="Gilroy R."/>
            <person name="Ravi A."/>
            <person name="Getino M."/>
            <person name="Pursley I."/>
            <person name="Horton D.L."/>
            <person name="Alikhan N.F."/>
            <person name="Baker D."/>
            <person name="Gharbi K."/>
            <person name="Hall N."/>
            <person name="Watson M."/>
            <person name="Adriaenssens E.M."/>
            <person name="Foster-Nyarko E."/>
            <person name="Jarju S."/>
            <person name="Secka A."/>
            <person name="Antonio M."/>
            <person name="Oren A."/>
            <person name="Chaudhuri R.R."/>
            <person name="La Ragione R."/>
            <person name="Hildebrand F."/>
            <person name="Pallen M.J."/>
        </authorList>
    </citation>
    <scope>NUCLEOTIDE SEQUENCE</scope>
    <source>
        <strain evidence="4">ChiHjej13B12-752</strain>
    </source>
</reference>
<feature type="region of interest" description="Disordered" evidence="1">
    <location>
        <begin position="457"/>
        <end position="506"/>
    </location>
</feature>
<evidence type="ECO:0000256" key="2">
    <source>
        <dbReference type="SAM" id="Phobius"/>
    </source>
</evidence>
<keyword evidence="2" id="KW-1133">Transmembrane helix</keyword>
<sequence length="546" mass="57982">MDKMNFRMKRQNLLAAAVALTLFMPQNDALATTEVPAEENTAQEITTENNGSNQNPSTEEAPAEEVPEADSVEEAPSDGEQPSNELPDGGEDTVYPEASEEVPQEEESPAGTEVNSPYINSVSVSQQSFEPGELVTVTIEGTSSSALNGAAAIFQRTSGSDTAEIDISSFSITDHGNGNFTATATYQLPEDLGNASYSLTGVTLADQAGGYNSISNVDMNFGTGFEVVSQVPEDTTPPNLITMYTDKEVYAPGDTVTVTVEGGDESEIDQMWGAFSDADGDSDNGTYRLDNIYITQNPLGNYVGVGTFTIGEDASDATYDLNFVGISDVHGNEGYFNHYDYGASFDIVNGESAEKNEPELVDITSDKTAYTAGESPVIEVTAADDSEVIGVTADFVAEGDADGQVYSTELSAIEQDDDGNYVASTEVQLPEKLSGEKIRLTDITIVDVNENVGKYSSEDAPELSFDVTEAENVPGDGVADSDEKDAADEDASEEDTSEEIAADDGTKGGFLSSSDIFSENVILPAVVLLIFGCTVLFVLVPLRKRR</sequence>
<evidence type="ECO:0000256" key="1">
    <source>
        <dbReference type="SAM" id="MobiDB-lite"/>
    </source>
</evidence>
<feature type="compositionally biased region" description="Acidic residues" evidence="1">
    <location>
        <begin position="98"/>
        <end position="108"/>
    </location>
</feature>
<feature type="chain" id="PRO_5039064783" evidence="3">
    <location>
        <begin position="32"/>
        <end position="546"/>
    </location>
</feature>
<gene>
    <name evidence="4" type="ORF">H9891_04650</name>
</gene>
<proteinExistence type="predicted"/>
<protein>
    <submittedName>
        <fullName evidence="4">Uncharacterized protein</fullName>
    </submittedName>
</protein>
<keyword evidence="2" id="KW-0812">Transmembrane</keyword>
<comment type="caution">
    <text evidence="4">The sequence shown here is derived from an EMBL/GenBank/DDBJ whole genome shotgun (WGS) entry which is preliminary data.</text>
</comment>
<keyword evidence="3" id="KW-0732">Signal</keyword>
<feature type="transmembrane region" description="Helical" evidence="2">
    <location>
        <begin position="521"/>
        <end position="542"/>
    </location>
</feature>
<feature type="compositionally biased region" description="Acidic residues" evidence="1">
    <location>
        <begin position="61"/>
        <end position="77"/>
    </location>
</feature>
<organism evidence="4 5">
    <name type="scientific">Candidatus Salinicoccus stercoripullorum</name>
    <dbReference type="NCBI Taxonomy" id="2838756"/>
    <lineage>
        <taxon>Bacteria</taxon>
        <taxon>Bacillati</taxon>
        <taxon>Bacillota</taxon>
        <taxon>Bacilli</taxon>
        <taxon>Bacillales</taxon>
        <taxon>Staphylococcaceae</taxon>
        <taxon>Salinicoccus</taxon>
    </lineage>
</organism>